<accession>A0A3Q9UZ03</accession>
<keyword evidence="1" id="KW-0808">Transferase</keyword>
<dbReference type="EMBL" id="CP028137">
    <property type="protein sequence ID" value="AZZ52655.1"/>
    <property type="molecule type" value="Genomic_DNA"/>
</dbReference>
<evidence type="ECO:0000313" key="2">
    <source>
        <dbReference type="Proteomes" id="UP000285317"/>
    </source>
</evidence>
<dbReference type="Gene3D" id="3.90.470.20">
    <property type="entry name" value="4'-phosphopantetheinyl transferase domain"/>
    <property type="match status" value="1"/>
</dbReference>
<dbReference type="GO" id="GO:0008897">
    <property type="term" value="F:holo-[acyl-carrier-protein] synthase activity"/>
    <property type="evidence" value="ECO:0007669"/>
    <property type="project" value="InterPro"/>
</dbReference>
<sequence>MTGLPLLATDDVQLRWARPEVLDSARHRMLRLLTLAERLRYEATGRREARDGFLLGRVLVRELAAETLGIDPLDVRVDARCEQCGGPHGRPVLGGDHPALERMRISIAHCDGAVVAALATGRGIGIAAARTRAVRERIASGSASAEQVLQELRTRAVTKADGRGSSSGDAVLFRTREGATEAWIEGAEGYLAVSEPVVHSALVVTVAVAQD</sequence>
<dbReference type="SUPFAM" id="SSF56214">
    <property type="entry name" value="4'-phosphopantetheinyl transferase"/>
    <property type="match status" value="1"/>
</dbReference>
<dbReference type="AlphaFoldDB" id="A0A3Q9UZ03"/>
<gene>
    <name evidence="1" type="ORF">C1I64_11790</name>
</gene>
<reference evidence="1 2" key="1">
    <citation type="submission" date="2018-03" db="EMBL/GenBank/DDBJ databases">
        <title>Bacteriophage NCPPB3778 and a type I-E CRISPR drive the evolution of the US Biological Select Agent, Rathayibacter toxicus.</title>
        <authorList>
            <person name="Davis E.W.II."/>
            <person name="Tabima J.F."/>
            <person name="Weisberg A.J."/>
            <person name="Dantas Lopes L."/>
            <person name="Wiseman M.S."/>
            <person name="Wiseman M.S."/>
            <person name="Pupko T."/>
            <person name="Belcher M.S."/>
            <person name="Sechler A.J."/>
            <person name="Tancos M.A."/>
            <person name="Schroeder B.K."/>
            <person name="Murray T.D."/>
            <person name="Luster D.G."/>
            <person name="Schneider W.L."/>
            <person name="Rogers E."/>
            <person name="Andreote F.D."/>
            <person name="Grunwald N.J."/>
            <person name="Putnam M.L."/>
            <person name="Chang J.H."/>
        </authorList>
    </citation>
    <scope>NUCLEOTIDE SEQUENCE [LARGE SCALE GENOMIC DNA]</scope>
    <source>
        <strain evidence="1 2">DSM 15932</strain>
    </source>
</reference>
<proteinExistence type="predicted"/>
<evidence type="ECO:0000313" key="1">
    <source>
        <dbReference type="EMBL" id="AZZ52655.1"/>
    </source>
</evidence>
<organism evidence="1 2">
    <name type="scientific">Rathayibacter festucae DSM 15932</name>
    <dbReference type="NCBI Taxonomy" id="1328866"/>
    <lineage>
        <taxon>Bacteria</taxon>
        <taxon>Bacillati</taxon>
        <taxon>Actinomycetota</taxon>
        <taxon>Actinomycetes</taxon>
        <taxon>Micrococcales</taxon>
        <taxon>Microbacteriaceae</taxon>
        <taxon>Rathayibacter</taxon>
    </lineage>
</organism>
<name>A0A3Q9UZ03_9MICO</name>
<dbReference type="KEGG" id="rfs:C1I64_11790"/>
<protein>
    <submittedName>
        <fullName evidence="1">4-phosphopantetheinyl transferase</fullName>
    </submittedName>
</protein>
<dbReference type="Proteomes" id="UP000285317">
    <property type="component" value="Chromosome"/>
</dbReference>
<dbReference type="GO" id="GO:0000287">
    <property type="term" value="F:magnesium ion binding"/>
    <property type="evidence" value="ECO:0007669"/>
    <property type="project" value="InterPro"/>
</dbReference>
<dbReference type="RefSeq" id="WP_127887333.1">
    <property type="nucleotide sequence ID" value="NZ_CP028137.1"/>
</dbReference>
<dbReference type="InterPro" id="IPR037143">
    <property type="entry name" value="4-PPantetheinyl_Trfase_dom_sf"/>
</dbReference>